<organism evidence="1 2">
    <name type="scientific">Phytophthora fragariaefolia</name>
    <dbReference type="NCBI Taxonomy" id="1490495"/>
    <lineage>
        <taxon>Eukaryota</taxon>
        <taxon>Sar</taxon>
        <taxon>Stramenopiles</taxon>
        <taxon>Oomycota</taxon>
        <taxon>Peronosporomycetes</taxon>
        <taxon>Peronosporales</taxon>
        <taxon>Peronosporaceae</taxon>
        <taxon>Phytophthora</taxon>
    </lineage>
</organism>
<dbReference type="InterPro" id="IPR036236">
    <property type="entry name" value="Znf_C2H2_sf"/>
</dbReference>
<gene>
    <name evidence="1" type="ORF">Pfra01_002743300</name>
</gene>
<comment type="caution">
    <text evidence="1">The sequence shown here is derived from an EMBL/GenBank/DDBJ whole genome shotgun (WGS) entry which is preliminary data.</text>
</comment>
<evidence type="ECO:0000313" key="2">
    <source>
        <dbReference type="Proteomes" id="UP001165121"/>
    </source>
</evidence>
<evidence type="ECO:0000313" key="1">
    <source>
        <dbReference type="EMBL" id="GMF62874.1"/>
    </source>
</evidence>
<name>A0A9W6YFD7_9STRA</name>
<proteinExistence type="predicted"/>
<dbReference type="EMBL" id="BSXT01006711">
    <property type="protein sequence ID" value="GMF62874.1"/>
    <property type="molecule type" value="Genomic_DNA"/>
</dbReference>
<dbReference type="OrthoDB" id="144450at2759"/>
<dbReference type="AlphaFoldDB" id="A0A9W6YFD7"/>
<reference evidence="1" key="1">
    <citation type="submission" date="2023-04" db="EMBL/GenBank/DDBJ databases">
        <title>Phytophthora fragariaefolia NBRC 109709.</title>
        <authorList>
            <person name="Ichikawa N."/>
            <person name="Sato H."/>
            <person name="Tonouchi N."/>
        </authorList>
    </citation>
    <scope>NUCLEOTIDE SEQUENCE</scope>
    <source>
        <strain evidence="1">NBRC 109709</strain>
    </source>
</reference>
<protein>
    <submittedName>
        <fullName evidence="1">Unnamed protein product</fullName>
    </submittedName>
</protein>
<keyword evidence="2" id="KW-1185">Reference proteome</keyword>
<sequence length="98" mass="10903">MLWKHYTIERENGKKHGRCIYCGTLKKKGKPSGNLLNHLVKHNLCPSVPRAVQTALRPVPAPAPALPIDTNVESASRDIDEDAFDMALAWASNWCLQP</sequence>
<dbReference type="SUPFAM" id="SSF57667">
    <property type="entry name" value="beta-beta-alpha zinc fingers"/>
    <property type="match status" value="1"/>
</dbReference>
<accession>A0A9W6YFD7</accession>
<dbReference type="Proteomes" id="UP001165121">
    <property type="component" value="Unassembled WGS sequence"/>
</dbReference>